<sequence>MSEYFFFVKSLYNFLLLMFSVDRGQNSKRLMRYLSILIDKYMIKKYFFRFLKFIKVIIFHFPFQKTKEGFGDYIVLIISFSAIIPLNFVAEQIFSSFIRAIIGPSVQMKNKPLENPYNQSIWKEQLHCSFNACLT</sequence>
<evidence type="ECO:0000313" key="2">
    <source>
        <dbReference type="EMBL" id="AAS69453.1"/>
    </source>
</evidence>
<dbReference type="KEGG" id="lic:LIC_10839"/>
<evidence type="ECO:0000313" key="3">
    <source>
        <dbReference type="Proteomes" id="UP000007037"/>
    </source>
</evidence>
<feature type="transmembrane region" description="Helical" evidence="1">
    <location>
        <begin position="70"/>
        <end position="90"/>
    </location>
</feature>
<proteinExistence type="predicted"/>
<evidence type="ECO:0000256" key="1">
    <source>
        <dbReference type="SAM" id="Phobius"/>
    </source>
</evidence>
<reference evidence="2 3" key="1">
    <citation type="journal article" date="2004" name="J. Bacteriol.">
        <title>Comparative genomics of two Leptospira interrogans serovars reveals novel insights into physiology and pathogenesis.</title>
        <authorList>
            <person name="Nascimento A.L."/>
            <person name="Ko A.I."/>
            <person name="Martins E.A."/>
            <person name="Monteiro-Vitorello C.B."/>
            <person name="Ho P.L."/>
            <person name="Haake D.A."/>
            <person name="Verjovski-Almeida S."/>
            <person name="Hartskeerl R.A."/>
            <person name="Marques M.V."/>
            <person name="Oliveira M.C."/>
            <person name="Menck C.F."/>
            <person name="Leite L.C."/>
            <person name="Carrer H."/>
            <person name="Coutinho L.L."/>
            <person name="Degrave W.M."/>
            <person name="Dellagostin O.A."/>
            <person name="El-Dorry H."/>
            <person name="Ferro E.S."/>
            <person name="Ferro M.I."/>
            <person name="Furlan L.R."/>
            <person name="Gamberini M."/>
            <person name="Giglioti E.A."/>
            <person name="Goes-Neto A."/>
            <person name="Goldman G.H."/>
            <person name="Goldman M.H."/>
            <person name="Harakava R."/>
            <person name="Jeronimo S.M."/>
            <person name="Junqueira-De-Azevedo I.L."/>
            <person name="Kimura E.T."/>
            <person name="Kuramae E.E."/>
            <person name="Lemos E.G."/>
            <person name="Lemos M.V."/>
            <person name="Marino C.L."/>
            <person name="Nunes L.R."/>
            <person name="De Oliveira R.C."/>
            <person name="Pereira G.G."/>
            <person name="Reis M.S."/>
            <person name="Schriefer A."/>
            <person name="Siqueira W.J."/>
            <person name="Sommer P."/>
            <person name="Tsai S.M."/>
            <person name="Simpson A.J."/>
            <person name="Ferro J.A."/>
            <person name="Camargo L.E."/>
            <person name="Kitajima J.P."/>
            <person name="Setubal J.C."/>
            <person name="Van Sluys M.A."/>
        </authorList>
    </citation>
    <scope>NUCLEOTIDE SEQUENCE [LARGE SCALE GENOMIC DNA]</scope>
    <source>
        <strain evidence="2 3">Fiocruz L1-130</strain>
    </source>
</reference>
<keyword evidence="1" id="KW-0812">Transmembrane</keyword>
<dbReference type="Proteomes" id="UP000007037">
    <property type="component" value="Chromosome I"/>
</dbReference>
<dbReference type="HOGENOM" id="CLU_1883192_0_0_12"/>
<organism evidence="2 3">
    <name type="scientific">Leptospira interrogans serogroup Icterohaemorrhagiae serovar copenhageni (strain Fiocruz L1-130)</name>
    <dbReference type="NCBI Taxonomy" id="267671"/>
    <lineage>
        <taxon>Bacteria</taxon>
        <taxon>Pseudomonadati</taxon>
        <taxon>Spirochaetota</taxon>
        <taxon>Spirochaetia</taxon>
        <taxon>Leptospirales</taxon>
        <taxon>Leptospiraceae</taxon>
        <taxon>Leptospira</taxon>
    </lineage>
</organism>
<keyword evidence="1" id="KW-0472">Membrane</keyword>
<feature type="transmembrane region" description="Helical" evidence="1">
    <location>
        <begin position="46"/>
        <end position="64"/>
    </location>
</feature>
<accession>Q72U25</accession>
<gene>
    <name evidence="2" type="ordered locus">LIC_10839</name>
</gene>
<protein>
    <submittedName>
        <fullName evidence="2">Uncharacterized protein</fullName>
    </submittedName>
</protein>
<dbReference type="EMBL" id="AE016823">
    <property type="protein sequence ID" value="AAS69453.1"/>
    <property type="molecule type" value="Genomic_DNA"/>
</dbReference>
<dbReference type="AlphaFoldDB" id="Q72U25"/>
<feature type="transmembrane region" description="Helical" evidence="1">
    <location>
        <begin position="6"/>
        <end position="25"/>
    </location>
</feature>
<name>Q72U25_LEPIC</name>
<keyword evidence="1" id="KW-1133">Transmembrane helix</keyword>